<feature type="domain" description="4Fe-4S ferredoxin-type" evidence="8">
    <location>
        <begin position="208"/>
        <end position="237"/>
    </location>
</feature>
<reference evidence="9" key="1">
    <citation type="journal article" date="2014" name="Int. J. Syst. Evol. Microbiol.">
        <title>Complete genome sequence of Corynebacterium casei LMG S-19264T (=DSM 44701T), isolated from a smear-ripened cheese.</title>
        <authorList>
            <consortium name="US DOE Joint Genome Institute (JGI-PGF)"/>
            <person name="Walter F."/>
            <person name="Albersmeier A."/>
            <person name="Kalinowski J."/>
            <person name="Ruckert C."/>
        </authorList>
    </citation>
    <scope>NUCLEOTIDE SEQUENCE</scope>
    <source>
        <strain evidence="9">KCTC 12870</strain>
    </source>
</reference>
<dbReference type="InterPro" id="IPR017900">
    <property type="entry name" value="4Fe4S_Fe_S_CS"/>
</dbReference>
<evidence type="ECO:0000256" key="3">
    <source>
        <dbReference type="ARBA" id="ARBA00022723"/>
    </source>
</evidence>
<sequence length="427" mass="48648">MLISIYVLLPWIPIGGYPAVFLDIAERRFHLFGLTFAAQDMWLAFFFITGLGFSLYVVTALFGRLWCGWACPQTIFLEHVYRRIERWIEGDHTKRKQLDQREWDALKATKRAIKHTAFIFVSVLIAHVFIAYFISIPQLYVWMRTSPLEHWSAFLFVFIAAAAIYFNFSWFREQLCLVICPYGRLQSALIDDDSMIIGYDEKRGEPRGSAKLTDIGDCIECRRCVQVCPTGIDIRQGLQIECIGCANCIDACDTIMDKLGRPRGLVRYDSMNGLAGLPKRIVRPRLFLYGVLLLLGATAMTFSAMQLRGANMNVVRMTGAPYFITDTGLRNQYMIRIINKQDLPQNFTVQAIGPDQTFKVEGFTESVVVEPMGEIVRPLIISIQKKNFTGKFPLVIELKDESGRIVISKDAEFLGPDPRLFSNENAQ</sequence>
<dbReference type="PANTHER" id="PTHR30176">
    <property type="entry name" value="FERREDOXIN-TYPE PROTEIN NAPH"/>
    <property type="match status" value="1"/>
</dbReference>
<dbReference type="InterPro" id="IPR032879">
    <property type="entry name" value="FixG_C"/>
</dbReference>
<organism evidence="9 10">
    <name type="scientific">Cerasicoccus arenae</name>
    <dbReference type="NCBI Taxonomy" id="424488"/>
    <lineage>
        <taxon>Bacteria</taxon>
        <taxon>Pseudomonadati</taxon>
        <taxon>Verrucomicrobiota</taxon>
        <taxon>Opitutia</taxon>
        <taxon>Puniceicoccales</taxon>
        <taxon>Cerasicoccaceae</taxon>
        <taxon>Cerasicoccus</taxon>
    </lineage>
</organism>
<keyword evidence="6" id="KW-0411">Iron-sulfur</keyword>
<dbReference type="PROSITE" id="PS00198">
    <property type="entry name" value="4FE4S_FER_1"/>
    <property type="match status" value="1"/>
</dbReference>
<dbReference type="EMBL" id="BMXG01000014">
    <property type="protein sequence ID" value="GHC05385.1"/>
    <property type="molecule type" value="Genomic_DNA"/>
</dbReference>
<keyword evidence="3" id="KW-0479">Metal-binding</keyword>
<evidence type="ECO:0000256" key="4">
    <source>
        <dbReference type="ARBA" id="ARBA00022982"/>
    </source>
</evidence>
<dbReference type="InterPro" id="IPR013783">
    <property type="entry name" value="Ig-like_fold"/>
</dbReference>
<keyword evidence="10" id="KW-1185">Reference proteome</keyword>
<evidence type="ECO:0000313" key="9">
    <source>
        <dbReference type="EMBL" id="GHC05385.1"/>
    </source>
</evidence>
<protein>
    <submittedName>
        <fullName evidence="9">Cytochrome c oxidase accessory protein CcoG</fullName>
    </submittedName>
</protein>
<dbReference type="Pfam" id="PF11614">
    <property type="entry name" value="FixG_C"/>
    <property type="match status" value="1"/>
</dbReference>
<dbReference type="InterPro" id="IPR014116">
    <property type="entry name" value="Cyt_c_oxidase_cbb3_FixG"/>
</dbReference>
<feature type="transmembrane region" description="Helical" evidence="7">
    <location>
        <begin position="151"/>
        <end position="168"/>
    </location>
</feature>
<proteinExistence type="predicted"/>
<gene>
    <name evidence="9" type="ORF">GCM10007047_22850</name>
</gene>
<dbReference type="Pfam" id="PF12801">
    <property type="entry name" value="Fer4_5"/>
    <property type="match status" value="1"/>
</dbReference>
<evidence type="ECO:0000256" key="1">
    <source>
        <dbReference type="ARBA" id="ARBA00022448"/>
    </source>
</evidence>
<dbReference type="GO" id="GO:0046872">
    <property type="term" value="F:metal ion binding"/>
    <property type="evidence" value="ECO:0007669"/>
    <property type="project" value="UniProtKB-KW"/>
</dbReference>
<evidence type="ECO:0000256" key="2">
    <source>
        <dbReference type="ARBA" id="ARBA00022485"/>
    </source>
</evidence>
<evidence type="ECO:0000313" key="10">
    <source>
        <dbReference type="Proteomes" id="UP000642829"/>
    </source>
</evidence>
<dbReference type="Gene3D" id="2.60.40.10">
    <property type="entry name" value="Immunoglobulins"/>
    <property type="match status" value="1"/>
</dbReference>
<keyword evidence="5" id="KW-0408">Iron</keyword>
<dbReference type="GO" id="GO:0005886">
    <property type="term" value="C:plasma membrane"/>
    <property type="evidence" value="ECO:0007669"/>
    <property type="project" value="TreeGrafter"/>
</dbReference>
<dbReference type="InterPro" id="IPR051684">
    <property type="entry name" value="Electron_Trans/Redox"/>
</dbReference>
<dbReference type="SUPFAM" id="SSF54862">
    <property type="entry name" value="4Fe-4S ferredoxins"/>
    <property type="match status" value="1"/>
</dbReference>
<keyword evidence="1" id="KW-0813">Transport</keyword>
<keyword evidence="7" id="KW-0812">Transmembrane</keyword>
<keyword evidence="7" id="KW-0472">Membrane</keyword>
<evidence type="ECO:0000256" key="7">
    <source>
        <dbReference type="SAM" id="Phobius"/>
    </source>
</evidence>
<dbReference type="Proteomes" id="UP000642829">
    <property type="component" value="Unassembled WGS sequence"/>
</dbReference>
<dbReference type="Pfam" id="PF13746">
    <property type="entry name" value="Fer4_18"/>
    <property type="match status" value="1"/>
</dbReference>
<reference evidence="9" key="2">
    <citation type="submission" date="2020-09" db="EMBL/GenBank/DDBJ databases">
        <authorList>
            <person name="Sun Q."/>
            <person name="Kim S."/>
        </authorList>
    </citation>
    <scope>NUCLEOTIDE SEQUENCE</scope>
    <source>
        <strain evidence="9">KCTC 12870</strain>
    </source>
</reference>
<dbReference type="GO" id="GO:0051539">
    <property type="term" value="F:4 iron, 4 sulfur cluster binding"/>
    <property type="evidence" value="ECO:0007669"/>
    <property type="project" value="UniProtKB-KW"/>
</dbReference>
<feature type="transmembrane region" description="Helical" evidence="7">
    <location>
        <begin position="286"/>
        <end position="307"/>
    </location>
</feature>
<feature type="transmembrane region" description="Helical" evidence="7">
    <location>
        <begin position="41"/>
        <end position="62"/>
    </location>
</feature>
<dbReference type="NCBIfam" id="TIGR02745">
    <property type="entry name" value="ccoG_rdxA_fixG"/>
    <property type="match status" value="1"/>
</dbReference>
<keyword evidence="7" id="KW-1133">Transmembrane helix</keyword>
<accession>A0A8J3DCS0</accession>
<keyword evidence="4" id="KW-0249">Electron transport</keyword>
<comment type="caution">
    <text evidence="9">The sequence shown here is derived from an EMBL/GenBank/DDBJ whole genome shotgun (WGS) entry which is preliminary data.</text>
</comment>
<dbReference type="Gene3D" id="3.30.70.20">
    <property type="match status" value="1"/>
</dbReference>
<name>A0A8J3DCS0_9BACT</name>
<keyword evidence="2" id="KW-0004">4Fe-4S</keyword>
<feature type="transmembrane region" description="Helical" evidence="7">
    <location>
        <begin position="117"/>
        <end position="139"/>
    </location>
</feature>
<dbReference type="AlphaFoldDB" id="A0A8J3DCS0"/>
<evidence type="ECO:0000256" key="6">
    <source>
        <dbReference type="ARBA" id="ARBA00023014"/>
    </source>
</evidence>
<dbReference type="InterPro" id="IPR017896">
    <property type="entry name" value="4Fe4S_Fe-S-bd"/>
</dbReference>
<dbReference type="PROSITE" id="PS51379">
    <property type="entry name" value="4FE4S_FER_2"/>
    <property type="match status" value="1"/>
</dbReference>
<evidence type="ECO:0000259" key="8">
    <source>
        <dbReference type="PROSITE" id="PS51379"/>
    </source>
</evidence>
<evidence type="ECO:0000256" key="5">
    <source>
        <dbReference type="ARBA" id="ARBA00023004"/>
    </source>
</evidence>
<dbReference type="PANTHER" id="PTHR30176:SF3">
    <property type="entry name" value="FERREDOXIN-TYPE PROTEIN NAPH"/>
    <property type="match status" value="1"/>
</dbReference>